<proteinExistence type="predicted"/>
<evidence type="ECO:0000259" key="1">
    <source>
        <dbReference type="Pfam" id="PF02441"/>
    </source>
</evidence>
<evidence type="ECO:0000313" key="3">
    <source>
        <dbReference type="Proteomes" id="UP001500618"/>
    </source>
</evidence>
<dbReference type="Gene3D" id="3.40.50.1950">
    <property type="entry name" value="Flavin prenyltransferase-like"/>
    <property type="match status" value="1"/>
</dbReference>
<feature type="domain" description="Flavoprotein" evidence="1">
    <location>
        <begin position="5"/>
        <end position="121"/>
    </location>
</feature>
<name>A0ABN2HT09_9ACTN</name>
<evidence type="ECO:0000313" key="2">
    <source>
        <dbReference type="EMBL" id="GAA1693013.1"/>
    </source>
</evidence>
<comment type="caution">
    <text evidence="2">The sequence shown here is derived from an EMBL/GenBank/DDBJ whole genome shotgun (WGS) entry which is preliminary data.</text>
</comment>
<dbReference type="InterPro" id="IPR003382">
    <property type="entry name" value="Flavoprotein"/>
</dbReference>
<dbReference type="SUPFAM" id="SSF52507">
    <property type="entry name" value="Homo-oligomeric flavin-containing Cys decarboxylases, HFCD"/>
    <property type="match status" value="1"/>
</dbReference>
<dbReference type="RefSeq" id="WP_163569237.1">
    <property type="nucleotide sequence ID" value="NZ_WOTO01000020.1"/>
</dbReference>
<gene>
    <name evidence="2" type="ORF">GCM10009765_47980</name>
</gene>
<reference evidence="2 3" key="1">
    <citation type="journal article" date="2019" name="Int. J. Syst. Evol. Microbiol.">
        <title>The Global Catalogue of Microorganisms (GCM) 10K type strain sequencing project: providing services to taxonomists for standard genome sequencing and annotation.</title>
        <authorList>
            <consortium name="The Broad Institute Genomics Platform"/>
            <consortium name="The Broad Institute Genome Sequencing Center for Infectious Disease"/>
            <person name="Wu L."/>
            <person name="Ma J."/>
        </authorList>
    </citation>
    <scope>NUCLEOTIDE SEQUENCE [LARGE SCALE GENOMIC DNA]</scope>
    <source>
        <strain evidence="2 3">JCM 14718</strain>
    </source>
</reference>
<sequence>MSSVRLVVCGAPPARRIGRLVDIGHARGWEIQVIATPAGIDFMDVERIEAATLFPIRSRDRREAEPRSARADGIIVAPATFNTVCKLASGIADTYALTVLAEAIGDRVPTVVVPFVAPGMAARMPYRRAVRALHAEQVSVLMPDPSGLGPVPVGPLSSTAQDDAAEGFPFHRAADELTRVMAARRPQSYGLHSDCG</sequence>
<organism evidence="2 3">
    <name type="scientific">Fodinicola feengrottensis</name>
    <dbReference type="NCBI Taxonomy" id="435914"/>
    <lineage>
        <taxon>Bacteria</taxon>
        <taxon>Bacillati</taxon>
        <taxon>Actinomycetota</taxon>
        <taxon>Actinomycetes</taxon>
        <taxon>Mycobacteriales</taxon>
        <taxon>Fodinicola</taxon>
    </lineage>
</organism>
<dbReference type="Proteomes" id="UP001500618">
    <property type="component" value="Unassembled WGS sequence"/>
</dbReference>
<dbReference type="EMBL" id="BAAANY010000019">
    <property type="protein sequence ID" value="GAA1693013.1"/>
    <property type="molecule type" value="Genomic_DNA"/>
</dbReference>
<dbReference type="InterPro" id="IPR036551">
    <property type="entry name" value="Flavin_trans-like"/>
</dbReference>
<protein>
    <submittedName>
        <fullName evidence="2">Flavoprotein</fullName>
    </submittedName>
</protein>
<dbReference type="Pfam" id="PF02441">
    <property type="entry name" value="Flavoprotein"/>
    <property type="match status" value="1"/>
</dbReference>
<keyword evidence="3" id="KW-1185">Reference proteome</keyword>
<accession>A0ABN2HT09</accession>